<organism evidence="2 3">
    <name type="scientific">Williamsia deligens</name>
    <dbReference type="NCBI Taxonomy" id="321325"/>
    <lineage>
        <taxon>Bacteria</taxon>
        <taxon>Bacillati</taxon>
        <taxon>Actinomycetota</taxon>
        <taxon>Actinomycetes</taxon>
        <taxon>Mycobacteriales</taxon>
        <taxon>Nocardiaceae</taxon>
        <taxon>Williamsia</taxon>
    </lineage>
</organism>
<evidence type="ECO:0000256" key="1">
    <source>
        <dbReference type="SAM" id="Phobius"/>
    </source>
</evidence>
<keyword evidence="1" id="KW-0812">Transmembrane</keyword>
<gene>
    <name evidence="2" type="ORF">ACFQ04_12130</name>
</gene>
<feature type="transmembrane region" description="Helical" evidence="1">
    <location>
        <begin position="12"/>
        <end position="34"/>
    </location>
</feature>
<reference evidence="3" key="1">
    <citation type="journal article" date="2019" name="Int. J. Syst. Evol. Microbiol.">
        <title>The Global Catalogue of Microorganisms (GCM) 10K type strain sequencing project: providing services to taxonomists for standard genome sequencing and annotation.</title>
        <authorList>
            <consortium name="The Broad Institute Genomics Platform"/>
            <consortium name="The Broad Institute Genome Sequencing Center for Infectious Disease"/>
            <person name="Wu L."/>
            <person name="Ma J."/>
        </authorList>
    </citation>
    <scope>NUCLEOTIDE SEQUENCE [LARGE SCALE GENOMIC DNA]</scope>
    <source>
        <strain evidence="3">CCUG 50873</strain>
    </source>
</reference>
<keyword evidence="1" id="KW-0472">Membrane</keyword>
<feature type="transmembrane region" description="Helical" evidence="1">
    <location>
        <begin position="84"/>
        <end position="105"/>
    </location>
</feature>
<feature type="transmembrane region" description="Helical" evidence="1">
    <location>
        <begin position="54"/>
        <end position="77"/>
    </location>
</feature>
<dbReference type="RefSeq" id="WP_253645645.1">
    <property type="nucleotide sequence ID" value="NZ_BAAAMO010000002.1"/>
</dbReference>
<evidence type="ECO:0000313" key="3">
    <source>
        <dbReference type="Proteomes" id="UP001597068"/>
    </source>
</evidence>
<evidence type="ECO:0000313" key="2">
    <source>
        <dbReference type="EMBL" id="MFD0926482.1"/>
    </source>
</evidence>
<proteinExistence type="predicted"/>
<keyword evidence="1" id="KW-1133">Transmembrane helix</keyword>
<sequence>MDTIAVPTRRQQIATACSAAAVVCALIAPIPLIGPLTSTEFASDFENGTHTADYSGVVAAQWIAVATIVFAVVAVALDDARARTIGALILVAPAMLVLAGALGQIM</sequence>
<accession>A0ABW3G8T0</accession>
<comment type="caution">
    <text evidence="2">The sequence shown here is derived from an EMBL/GenBank/DDBJ whole genome shotgun (WGS) entry which is preliminary data.</text>
</comment>
<protein>
    <recommendedName>
        <fullName evidence="4">TrbC/VIRB2 family protein</fullName>
    </recommendedName>
</protein>
<dbReference type="EMBL" id="JBHTIL010000001">
    <property type="protein sequence ID" value="MFD0926482.1"/>
    <property type="molecule type" value="Genomic_DNA"/>
</dbReference>
<name>A0ABW3G8T0_9NOCA</name>
<dbReference type="Proteomes" id="UP001597068">
    <property type="component" value="Unassembled WGS sequence"/>
</dbReference>
<evidence type="ECO:0008006" key="4">
    <source>
        <dbReference type="Google" id="ProtNLM"/>
    </source>
</evidence>
<keyword evidence="3" id="KW-1185">Reference proteome</keyword>